<evidence type="ECO:0000313" key="12">
    <source>
        <dbReference type="Proteomes" id="UP001140074"/>
    </source>
</evidence>
<name>A0A9W8M3D7_9FUNG</name>
<evidence type="ECO:0000256" key="7">
    <source>
        <dbReference type="PIRNR" id="PIRNR005096"/>
    </source>
</evidence>
<reference evidence="11" key="1">
    <citation type="submission" date="2022-07" db="EMBL/GenBank/DDBJ databases">
        <title>Phylogenomic reconstructions and comparative analyses of Kickxellomycotina fungi.</title>
        <authorList>
            <person name="Reynolds N.K."/>
            <person name="Stajich J.E."/>
            <person name="Barry K."/>
            <person name="Grigoriev I.V."/>
            <person name="Crous P."/>
            <person name="Smith M.E."/>
        </authorList>
    </citation>
    <scope>NUCLEOTIDE SEQUENCE</scope>
    <source>
        <strain evidence="11">RSA 476</strain>
    </source>
</reference>
<dbReference type="GO" id="GO:0006006">
    <property type="term" value="P:glucose metabolic process"/>
    <property type="evidence" value="ECO:0007669"/>
    <property type="project" value="TreeGrafter"/>
</dbReference>
<dbReference type="PANTHER" id="PTHR10091:SF0">
    <property type="entry name" value="GALACTOSE MUTAROTASE"/>
    <property type="match status" value="1"/>
</dbReference>
<dbReference type="GO" id="GO:0004034">
    <property type="term" value="F:aldose 1-epimerase activity"/>
    <property type="evidence" value="ECO:0007669"/>
    <property type="project" value="UniProtKB-EC"/>
</dbReference>
<evidence type="ECO:0000256" key="4">
    <source>
        <dbReference type="ARBA" id="ARBA00013185"/>
    </source>
</evidence>
<dbReference type="SUPFAM" id="SSF74650">
    <property type="entry name" value="Galactose mutarotase-like"/>
    <property type="match status" value="1"/>
</dbReference>
<dbReference type="Proteomes" id="UP001140074">
    <property type="component" value="Unassembled WGS sequence"/>
</dbReference>
<protein>
    <recommendedName>
        <fullName evidence="4 7">Aldose 1-epimerase</fullName>
        <ecNumber evidence="4 7">5.1.3.3</ecNumber>
    </recommendedName>
</protein>
<feature type="binding site" evidence="10">
    <location>
        <begin position="186"/>
        <end position="188"/>
    </location>
    <ligand>
        <name>beta-D-galactose</name>
        <dbReference type="ChEBI" id="CHEBI:27667"/>
    </ligand>
</feature>
<keyword evidence="5 7" id="KW-0413">Isomerase</keyword>
<evidence type="ECO:0000256" key="10">
    <source>
        <dbReference type="PIRSR" id="PIRSR005096-3"/>
    </source>
</evidence>
<dbReference type="InterPro" id="IPR018052">
    <property type="entry name" value="Ald1_epimerase_CS"/>
</dbReference>
<proteinExistence type="inferred from homology"/>
<evidence type="ECO:0000256" key="3">
    <source>
        <dbReference type="ARBA" id="ARBA00006206"/>
    </source>
</evidence>
<dbReference type="InterPro" id="IPR014718">
    <property type="entry name" value="GH-type_carb-bd"/>
</dbReference>
<dbReference type="EMBL" id="JANBUY010000254">
    <property type="protein sequence ID" value="KAJ2860992.1"/>
    <property type="molecule type" value="Genomic_DNA"/>
</dbReference>
<keyword evidence="12" id="KW-1185">Reference proteome</keyword>
<evidence type="ECO:0000256" key="8">
    <source>
        <dbReference type="PIRSR" id="PIRSR005096-1"/>
    </source>
</evidence>
<dbReference type="InterPro" id="IPR047215">
    <property type="entry name" value="Galactose_mutarotase-like"/>
</dbReference>
<dbReference type="EC" id="5.1.3.3" evidence="4 7"/>
<dbReference type="InterPro" id="IPR011013">
    <property type="entry name" value="Gal_mutarotase_sf_dom"/>
</dbReference>
<dbReference type="AlphaFoldDB" id="A0A9W8M3D7"/>
<dbReference type="GO" id="GO:0033499">
    <property type="term" value="P:galactose catabolic process via UDP-galactose, Leloir pathway"/>
    <property type="evidence" value="ECO:0007669"/>
    <property type="project" value="TreeGrafter"/>
</dbReference>
<evidence type="ECO:0000256" key="9">
    <source>
        <dbReference type="PIRSR" id="PIRSR005096-2"/>
    </source>
</evidence>
<dbReference type="PROSITE" id="PS00545">
    <property type="entry name" value="ALDOSE_1_EPIMERASE"/>
    <property type="match status" value="1"/>
</dbReference>
<comment type="similarity">
    <text evidence="3 7">Belongs to the aldose epimerase family.</text>
</comment>
<sequence>MPLTKHAFNTDGSVDEYILSNSRGTSVYVTTWGARLTRFITKDKNNKLRDIVAGFETYEQWQDSLLIDDPYFGATIGRVAGRIHPCDSVTIAERQCVLPEIQPNKVCLHGGRQGFDKKLFTATDVSAEHNMAAVKMVYMSPDGEEGFPGEIELGVTYSLADDNSLAISYHGELTKGTESVFNPTNHTYWNLTGFEEPTVHNHICSLPATNVMATHSDHLMIPTGQLQSVIGTALDFASQPRKYGDRIDEFDNEIMRGYDHAYVTSTAPTDHLRQVACVWSELSGIRLTVMTDQPVLVMYTGNWISDKLVGKYGVRYGKHAAVALETQRFVNAINIPEYRDQVLLRPGRRFVHKVVFKLDAVE</sequence>
<comment type="caution">
    <text evidence="11">The sequence shown here is derived from an EMBL/GenBank/DDBJ whole genome shotgun (WGS) entry which is preliminary data.</text>
</comment>
<evidence type="ECO:0000313" key="11">
    <source>
        <dbReference type="EMBL" id="KAJ2860992.1"/>
    </source>
</evidence>
<dbReference type="Gene3D" id="2.70.98.10">
    <property type="match status" value="1"/>
</dbReference>
<evidence type="ECO:0000256" key="2">
    <source>
        <dbReference type="ARBA" id="ARBA00005028"/>
    </source>
</evidence>
<dbReference type="PANTHER" id="PTHR10091">
    <property type="entry name" value="ALDOSE-1-EPIMERASE"/>
    <property type="match status" value="1"/>
</dbReference>
<evidence type="ECO:0000256" key="6">
    <source>
        <dbReference type="ARBA" id="ARBA00023277"/>
    </source>
</evidence>
<dbReference type="InterPro" id="IPR015443">
    <property type="entry name" value="Aldose_1-epimerase"/>
</dbReference>
<evidence type="ECO:0000256" key="5">
    <source>
        <dbReference type="ARBA" id="ARBA00023235"/>
    </source>
</evidence>
<dbReference type="CDD" id="cd09019">
    <property type="entry name" value="galactose_mutarotase_like"/>
    <property type="match status" value="1"/>
</dbReference>
<comment type="pathway">
    <text evidence="2 7">Carbohydrate metabolism; hexose metabolism.</text>
</comment>
<evidence type="ECO:0000256" key="1">
    <source>
        <dbReference type="ARBA" id="ARBA00001614"/>
    </source>
</evidence>
<gene>
    <name evidence="11" type="ORF">GGH94_005180</name>
</gene>
<dbReference type="PIRSF" id="PIRSF005096">
    <property type="entry name" value="GALM"/>
    <property type="match status" value="1"/>
</dbReference>
<dbReference type="InterPro" id="IPR008183">
    <property type="entry name" value="Aldose_1/G6P_1-epimerase"/>
</dbReference>
<feature type="binding site" evidence="9">
    <location>
        <position position="259"/>
    </location>
    <ligand>
        <name>beta-D-galactose</name>
        <dbReference type="ChEBI" id="CHEBI:27667"/>
    </ligand>
</feature>
<dbReference type="GO" id="GO:0030246">
    <property type="term" value="F:carbohydrate binding"/>
    <property type="evidence" value="ECO:0007669"/>
    <property type="project" value="InterPro"/>
</dbReference>
<organism evidence="11 12">
    <name type="scientific">Coemansia aciculifera</name>
    <dbReference type="NCBI Taxonomy" id="417176"/>
    <lineage>
        <taxon>Eukaryota</taxon>
        <taxon>Fungi</taxon>
        <taxon>Fungi incertae sedis</taxon>
        <taxon>Zoopagomycota</taxon>
        <taxon>Kickxellomycotina</taxon>
        <taxon>Kickxellomycetes</taxon>
        <taxon>Kickxellales</taxon>
        <taxon>Kickxellaceae</taxon>
        <taxon>Coemansia</taxon>
    </lineage>
</organism>
<feature type="active site" description="Proton donor" evidence="8">
    <location>
        <position position="186"/>
    </location>
</feature>
<accession>A0A9W8M3D7</accession>
<comment type="catalytic activity">
    <reaction evidence="1 7">
        <text>alpha-D-glucose = beta-D-glucose</text>
        <dbReference type="Rhea" id="RHEA:10264"/>
        <dbReference type="ChEBI" id="CHEBI:15903"/>
        <dbReference type="ChEBI" id="CHEBI:17925"/>
        <dbReference type="EC" id="5.1.3.3"/>
    </reaction>
</comment>
<feature type="active site" description="Proton acceptor" evidence="8">
    <location>
        <position position="325"/>
    </location>
</feature>
<dbReference type="Pfam" id="PF01263">
    <property type="entry name" value="Aldose_epim"/>
    <property type="match status" value="1"/>
</dbReference>
<keyword evidence="6 7" id="KW-0119">Carbohydrate metabolism</keyword>